<dbReference type="SMART" id="SM00355">
    <property type="entry name" value="ZnF_C2H2"/>
    <property type="match status" value="11"/>
</dbReference>
<feature type="compositionally biased region" description="Basic and acidic residues" evidence="6">
    <location>
        <begin position="307"/>
        <end position="317"/>
    </location>
</feature>
<evidence type="ECO:0000313" key="10">
    <source>
        <dbReference type="RefSeq" id="XP_052746276.1"/>
    </source>
</evidence>
<evidence type="ECO:0000256" key="6">
    <source>
        <dbReference type="SAM" id="MobiDB-lite"/>
    </source>
</evidence>
<dbReference type="PANTHER" id="PTHR24379">
    <property type="entry name" value="KRAB AND ZINC FINGER DOMAIN-CONTAINING"/>
    <property type="match status" value="1"/>
</dbReference>
<feature type="region of interest" description="Disordered" evidence="6">
    <location>
        <begin position="294"/>
        <end position="317"/>
    </location>
</feature>
<dbReference type="GeneID" id="112055519"/>
<dbReference type="RefSeq" id="XP_052746275.1">
    <property type="nucleotide sequence ID" value="XM_052890315.1"/>
</dbReference>
<dbReference type="PROSITE" id="PS50157">
    <property type="entry name" value="ZINC_FINGER_C2H2_2"/>
    <property type="match status" value="6"/>
</dbReference>
<feature type="domain" description="C2H2-type" evidence="7">
    <location>
        <begin position="647"/>
        <end position="674"/>
    </location>
</feature>
<keyword evidence="2" id="KW-0677">Repeat</keyword>
<keyword evidence="4" id="KW-0862">Zinc</keyword>
<feature type="domain" description="C2H2-type" evidence="7">
    <location>
        <begin position="439"/>
        <end position="467"/>
    </location>
</feature>
<feature type="domain" description="C2H2-type" evidence="7">
    <location>
        <begin position="677"/>
        <end position="705"/>
    </location>
</feature>
<keyword evidence="8" id="KW-1185">Reference proteome</keyword>
<evidence type="ECO:0000259" key="7">
    <source>
        <dbReference type="PROSITE" id="PS50157"/>
    </source>
</evidence>
<evidence type="ECO:0000256" key="2">
    <source>
        <dbReference type="ARBA" id="ARBA00022737"/>
    </source>
</evidence>
<dbReference type="InterPro" id="IPR036236">
    <property type="entry name" value="Znf_C2H2_sf"/>
</dbReference>
<sequence>MEFSNTISDLGTRVETSQPVSTAHFCVVCLVTDCKLYPLSKYGLAEAYHKLTDKSFCVVCLVTDCKLYPLSKYGLADAYHNLTDKSLLCNMNCAPKCCTECAQRLINCDRFRDKSLRSYNLLLDLFEKKAVITTEDIKATDRTKHQLTSNIDRKIYKPDHCDSYLIHNQFEQIKIELELDSKSKIKTLNDFNSDEEFLVDDVDNGSEFLDDNIKTEHTDNIDRFTIFQNEKSDNITVNKNDVAIDNVIKNSSLIDSKVDNKKCSVNKLVIVHSNDIKAVIDNKTNTKTRKVAIKKEKAAPKPKKLRTHNEKTPEKPGKADNQCYLKYFEVTKLSHEEQVAMIQRRKEADNFKSSVYKCMMCYKVFTCVSSYDRHMEKHTDKYGPIACEVCGIHCNTKTQMRQHKSKVHDMRFNCRDCDFVTTAVQTARTHARWHDGVTYKCKHCEQTYSKRTSYLTHLRTAHVSDSVCTLCGFTFINEYGLRMHLLRKHRSEDVQNDSGPQCKFCKLRFASHAAYQQHLEVSHNIHGPALTRNSRQTMYNTNRQDVQTVECELCGTKLKGFKLYACHFTRLHPDKQPSQQPTKTQPSTPKLFLCHQCGKSFQNTTQLRDHIRSHNGERRYQCDTCDKRFVGKINLVKHMQLHSNTRHQCNMCGKTFSDKSNAKRHILTHSADTRPYHKCDVCDKSFTTAQGRNEHVLHVHSNVPRPKRVRAPRPAP</sequence>
<reference evidence="9 10" key="1">
    <citation type="submission" date="2025-05" db="UniProtKB">
        <authorList>
            <consortium name="RefSeq"/>
        </authorList>
    </citation>
    <scope>IDENTIFICATION</scope>
</reference>
<dbReference type="InterPro" id="IPR013087">
    <property type="entry name" value="Znf_C2H2_type"/>
</dbReference>
<dbReference type="Gene3D" id="3.30.160.60">
    <property type="entry name" value="Classic Zinc Finger"/>
    <property type="match status" value="6"/>
</dbReference>
<evidence type="ECO:0000313" key="8">
    <source>
        <dbReference type="Proteomes" id="UP001652582"/>
    </source>
</evidence>
<keyword evidence="3 5" id="KW-0863">Zinc-finger</keyword>
<dbReference type="SUPFAM" id="SSF57667">
    <property type="entry name" value="beta-beta-alpha zinc fingers"/>
    <property type="match status" value="4"/>
</dbReference>
<proteinExistence type="predicted"/>
<feature type="domain" description="C2H2-type" evidence="7">
    <location>
        <begin position="620"/>
        <end position="647"/>
    </location>
</feature>
<dbReference type="Pfam" id="PF00096">
    <property type="entry name" value="zf-C2H2"/>
    <property type="match status" value="3"/>
</dbReference>
<dbReference type="Proteomes" id="UP001652582">
    <property type="component" value="Chromosome 27"/>
</dbReference>
<evidence type="ECO:0000313" key="9">
    <source>
        <dbReference type="RefSeq" id="XP_052746275.1"/>
    </source>
</evidence>
<dbReference type="Pfam" id="PF12874">
    <property type="entry name" value="zf-met"/>
    <property type="match status" value="2"/>
</dbReference>
<gene>
    <name evidence="9 10" type="primary">LOC112055519</name>
</gene>
<name>A0ABM3M469_BICAN</name>
<keyword evidence="1" id="KW-0479">Metal-binding</keyword>
<organism evidence="8 10">
    <name type="scientific">Bicyclus anynana</name>
    <name type="common">Squinting bush brown butterfly</name>
    <dbReference type="NCBI Taxonomy" id="110368"/>
    <lineage>
        <taxon>Eukaryota</taxon>
        <taxon>Metazoa</taxon>
        <taxon>Ecdysozoa</taxon>
        <taxon>Arthropoda</taxon>
        <taxon>Hexapoda</taxon>
        <taxon>Insecta</taxon>
        <taxon>Pterygota</taxon>
        <taxon>Neoptera</taxon>
        <taxon>Endopterygota</taxon>
        <taxon>Lepidoptera</taxon>
        <taxon>Glossata</taxon>
        <taxon>Ditrysia</taxon>
        <taxon>Papilionoidea</taxon>
        <taxon>Nymphalidae</taxon>
        <taxon>Satyrinae</taxon>
        <taxon>Satyrini</taxon>
        <taxon>Mycalesina</taxon>
        <taxon>Bicyclus</taxon>
    </lineage>
</organism>
<evidence type="ECO:0000256" key="5">
    <source>
        <dbReference type="PROSITE-ProRule" id="PRU00042"/>
    </source>
</evidence>
<evidence type="ECO:0000256" key="3">
    <source>
        <dbReference type="ARBA" id="ARBA00022771"/>
    </source>
</evidence>
<evidence type="ECO:0000256" key="1">
    <source>
        <dbReference type="ARBA" id="ARBA00022723"/>
    </source>
</evidence>
<feature type="domain" description="C2H2-type" evidence="7">
    <location>
        <begin position="356"/>
        <end position="383"/>
    </location>
</feature>
<dbReference type="PROSITE" id="PS00028">
    <property type="entry name" value="ZINC_FINGER_C2H2_1"/>
    <property type="match status" value="10"/>
</dbReference>
<feature type="domain" description="C2H2-type" evidence="7">
    <location>
        <begin position="592"/>
        <end position="619"/>
    </location>
</feature>
<dbReference type="RefSeq" id="XP_052746276.1">
    <property type="nucleotide sequence ID" value="XM_052890316.1"/>
</dbReference>
<evidence type="ECO:0000256" key="4">
    <source>
        <dbReference type="ARBA" id="ARBA00022833"/>
    </source>
</evidence>
<dbReference type="PANTHER" id="PTHR24379:SF121">
    <property type="entry name" value="C2H2-TYPE DOMAIN-CONTAINING PROTEIN"/>
    <property type="match status" value="1"/>
</dbReference>
<protein>
    <submittedName>
        <fullName evidence="9 10">Zinc finger protein ZFP2 isoform X1</fullName>
    </submittedName>
</protein>
<accession>A0ABM3M469</accession>